<protein>
    <submittedName>
        <fullName evidence="1">Carbohydrate ABC transporter substrate-binding protein</fullName>
    </submittedName>
</protein>
<dbReference type="InterPro" id="IPR006059">
    <property type="entry name" value="SBP"/>
</dbReference>
<reference evidence="1 2" key="1">
    <citation type="submission" date="2018-10" db="EMBL/GenBank/DDBJ databases">
        <title>Cohnella sp. M2MS4P-1, whole genome shotgun sequence.</title>
        <authorList>
            <person name="Tuo L."/>
        </authorList>
    </citation>
    <scope>NUCLEOTIDE SEQUENCE [LARGE SCALE GENOMIC DNA]</scope>
    <source>
        <strain evidence="1 2">M2MS4P-1</strain>
    </source>
</reference>
<name>A0A494XL56_9BACL</name>
<dbReference type="Pfam" id="PF01547">
    <property type="entry name" value="SBP_bac_1"/>
    <property type="match status" value="1"/>
</dbReference>
<evidence type="ECO:0000313" key="2">
    <source>
        <dbReference type="Proteomes" id="UP000282076"/>
    </source>
</evidence>
<dbReference type="AlphaFoldDB" id="A0A494XL56"/>
<sequence length="462" mass="50725">MYASKSSSERANKSDFKGDTQMNKWKASLALSAVSILAAGMVGCGSKNTSDASGNASASASGSNKFKLTVTSSMTDESRVEIMNETIKLFNQTHPNVTIEYNPSPWSEYAQNLKLAFTSGAGQDIVYVDDTMQQMLQKNNYLLDITDEVNSRGWADKQVPGAIEFQNARTPGKDYSVPFMTAPVVVYYNKDIFNKLNLTPPKTMDELNSIMAKVKEAGYVPMENGGMSNTPKMWSVFNMIYNQTSKDDVQQFYFQKGITPAFEKAIVSALTQVNDWQNSGYFRKEDASIDGNAVPTYYAKGQSAMVLGGNWDIPTYEGTKVPTGAFAFPAADASSQSHAIVNATDGGWALNADLSDEKKQAALDFIDTFMNPEIVKLWYEGGSTPTVKADMSGANASDLKKEVDQSIQSTEMGFFLDNAVPGLADIINKQLQMMSFHKTTPEQAWEEIKKEYNKLVLVAQGQ</sequence>
<keyword evidence="2" id="KW-1185">Reference proteome</keyword>
<proteinExistence type="predicted"/>
<dbReference type="EMBL" id="RBZM01000007">
    <property type="protein sequence ID" value="RKP51447.1"/>
    <property type="molecule type" value="Genomic_DNA"/>
</dbReference>
<dbReference type="InterPro" id="IPR050490">
    <property type="entry name" value="Bact_solute-bd_prot1"/>
</dbReference>
<evidence type="ECO:0000313" key="1">
    <source>
        <dbReference type="EMBL" id="RKP51447.1"/>
    </source>
</evidence>
<dbReference type="PANTHER" id="PTHR43649:SF12">
    <property type="entry name" value="DIACETYLCHITOBIOSE BINDING PROTEIN DASA"/>
    <property type="match status" value="1"/>
</dbReference>
<organism evidence="1 2">
    <name type="scientific">Cohnella endophytica</name>
    <dbReference type="NCBI Taxonomy" id="2419778"/>
    <lineage>
        <taxon>Bacteria</taxon>
        <taxon>Bacillati</taxon>
        <taxon>Bacillota</taxon>
        <taxon>Bacilli</taxon>
        <taxon>Bacillales</taxon>
        <taxon>Paenibacillaceae</taxon>
        <taxon>Cohnella</taxon>
    </lineage>
</organism>
<gene>
    <name evidence="1" type="ORF">D7Z26_16785</name>
</gene>
<dbReference type="SUPFAM" id="SSF53850">
    <property type="entry name" value="Periplasmic binding protein-like II"/>
    <property type="match status" value="1"/>
</dbReference>
<dbReference type="PANTHER" id="PTHR43649">
    <property type="entry name" value="ARABINOSE-BINDING PROTEIN-RELATED"/>
    <property type="match status" value="1"/>
</dbReference>
<dbReference type="Gene3D" id="3.40.190.10">
    <property type="entry name" value="Periplasmic binding protein-like II"/>
    <property type="match status" value="2"/>
</dbReference>
<comment type="caution">
    <text evidence="1">The sequence shown here is derived from an EMBL/GenBank/DDBJ whole genome shotgun (WGS) entry which is preliminary data.</text>
</comment>
<accession>A0A494XL56</accession>
<dbReference type="Proteomes" id="UP000282076">
    <property type="component" value="Unassembled WGS sequence"/>
</dbReference>